<dbReference type="PANTHER" id="PTHR45339:SF1">
    <property type="entry name" value="HYBRID SIGNAL TRANSDUCTION HISTIDINE KINASE J"/>
    <property type="match status" value="1"/>
</dbReference>
<dbReference type="Proteomes" id="UP000196027">
    <property type="component" value="Chromosome"/>
</dbReference>
<evidence type="ECO:0000313" key="9">
    <source>
        <dbReference type="EMBL" id="ARU55451.1"/>
    </source>
</evidence>
<dbReference type="InterPro" id="IPR001789">
    <property type="entry name" value="Sig_transdc_resp-reg_receiver"/>
</dbReference>
<dbReference type="InterPro" id="IPR011006">
    <property type="entry name" value="CheY-like_superfamily"/>
</dbReference>
<accession>A0A1Y0I4W0</accession>
<keyword evidence="4" id="KW-0902">Two-component regulatory system</keyword>
<dbReference type="Pfam" id="PF00512">
    <property type="entry name" value="HisKA"/>
    <property type="match status" value="1"/>
</dbReference>
<dbReference type="InterPro" id="IPR036890">
    <property type="entry name" value="HATPase_C_sf"/>
</dbReference>
<dbReference type="EMBL" id="CP021425">
    <property type="protein sequence ID" value="ARU55451.1"/>
    <property type="molecule type" value="Genomic_DNA"/>
</dbReference>
<dbReference type="PANTHER" id="PTHR45339">
    <property type="entry name" value="HYBRID SIGNAL TRANSDUCTION HISTIDINE KINASE J"/>
    <property type="match status" value="1"/>
</dbReference>
<comment type="catalytic activity">
    <reaction evidence="1">
        <text>ATP + protein L-histidine = ADP + protein N-phospho-L-histidine.</text>
        <dbReference type="EC" id="2.7.13.3"/>
    </reaction>
</comment>
<dbReference type="EC" id="2.7.13.3" evidence="2"/>
<keyword evidence="10" id="KW-1185">Reference proteome</keyword>
<dbReference type="Gene3D" id="1.10.287.130">
    <property type="match status" value="1"/>
</dbReference>
<keyword evidence="6" id="KW-0812">Transmembrane</keyword>
<evidence type="ECO:0000256" key="3">
    <source>
        <dbReference type="ARBA" id="ARBA00022553"/>
    </source>
</evidence>
<dbReference type="Gene3D" id="3.30.565.10">
    <property type="entry name" value="Histidine kinase-like ATPase, C-terminal domain"/>
    <property type="match status" value="1"/>
</dbReference>
<dbReference type="SUPFAM" id="SSF47384">
    <property type="entry name" value="Homodimeric domain of signal transducing histidine kinase"/>
    <property type="match status" value="1"/>
</dbReference>
<reference evidence="9 10" key="1">
    <citation type="submission" date="2017-05" db="EMBL/GenBank/DDBJ databases">
        <title>Genomic insights into alkan degradation activity of Oleiphilus messinensis.</title>
        <authorList>
            <person name="Kozyavkin S.A."/>
            <person name="Slesarev A.I."/>
            <person name="Golyshin P.N."/>
            <person name="Korzhenkov A."/>
            <person name="Golyshina O.N."/>
            <person name="Toshchakov S.V."/>
        </authorList>
    </citation>
    <scope>NUCLEOTIDE SEQUENCE [LARGE SCALE GENOMIC DNA]</scope>
    <source>
        <strain evidence="9 10">ME102</strain>
    </source>
</reference>
<evidence type="ECO:0000256" key="6">
    <source>
        <dbReference type="SAM" id="Phobius"/>
    </source>
</evidence>
<evidence type="ECO:0000256" key="4">
    <source>
        <dbReference type="ARBA" id="ARBA00023012"/>
    </source>
</evidence>
<dbReference type="Gene3D" id="3.40.50.2300">
    <property type="match status" value="1"/>
</dbReference>
<organism evidence="9 10">
    <name type="scientific">Oleiphilus messinensis</name>
    <dbReference type="NCBI Taxonomy" id="141451"/>
    <lineage>
        <taxon>Bacteria</taxon>
        <taxon>Pseudomonadati</taxon>
        <taxon>Pseudomonadota</taxon>
        <taxon>Gammaproteobacteria</taxon>
        <taxon>Oceanospirillales</taxon>
        <taxon>Oleiphilaceae</taxon>
        <taxon>Oleiphilus</taxon>
    </lineage>
</organism>
<dbReference type="PRINTS" id="PR00344">
    <property type="entry name" value="BCTRLSENSOR"/>
</dbReference>
<feature type="modified residue" description="4-aspartylphosphate" evidence="5">
    <location>
        <position position="514"/>
    </location>
</feature>
<keyword evidence="9" id="KW-0418">Kinase</keyword>
<proteinExistence type="predicted"/>
<dbReference type="AlphaFoldDB" id="A0A1Y0I4W0"/>
<name>A0A1Y0I4W0_9GAMM</name>
<protein>
    <recommendedName>
        <fullName evidence="2">histidine kinase</fullName>
        <ecNumber evidence="2">2.7.13.3</ecNumber>
    </recommendedName>
</protein>
<keyword evidence="9" id="KW-0808">Transferase</keyword>
<feature type="domain" description="Response regulatory" evidence="8">
    <location>
        <begin position="465"/>
        <end position="582"/>
    </location>
</feature>
<dbReference type="RefSeq" id="WP_087460564.1">
    <property type="nucleotide sequence ID" value="NZ_CP021425.1"/>
</dbReference>
<dbReference type="GO" id="GO:0000155">
    <property type="term" value="F:phosphorelay sensor kinase activity"/>
    <property type="evidence" value="ECO:0007669"/>
    <property type="project" value="InterPro"/>
</dbReference>
<dbReference type="PROSITE" id="PS50110">
    <property type="entry name" value="RESPONSE_REGULATORY"/>
    <property type="match status" value="1"/>
</dbReference>
<keyword evidence="6" id="KW-1133">Transmembrane helix</keyword>
<dbReference type="InterPro" id="IPR004358">
    <property type="entry name" value="Sig_transdc_His_kin-like_C"/>
</dbReference>
<dbReference type="SMART" id="SM00448">
    <property type="entry name" value="REC"/>
    <property type="match status" value="1"/>
</dbReference>
<keyword evidence="6" id="KW-0472">Membrane</keyword>
<dbReference type="InterPro" id="IPR003594">
    <property type="entry name" value="HATPase_dom"/>
</dbReference>
<dbReference type="InterPro" id="IPR003661">
    <property type="entry name" value="HisK_dim/P_dom"/>
</dbReference>
<evidence type="ECO:0000259" key="7">
    <source>
        <dbReference type="PROSITE" id="PS50109"/>
    </source>
</evidence>
<dbReference type="InterPro" id="IPR005467">
    <property type="entry name" value="His_kinase_dom"/>
</dbReference>
<dbReference type="Pfam" id="PF00072">
    <property type="entry name" value="Response_reg"/>
    <property type="match status" value="1"/>
</dbReference>
<dbReference type="SMART" id="SM00388">
    <property type="entry name" value="HisKA"/>
    <property type="match status" value="1"/>
</dbReference>
<feature type="domain" description="Histidine kinase" evidence="7">
    <location>
        <begin position="214"/>
        <end position="438"/>
    </location>
</feature>
<keyword evidence="3 5" id="KW-0597">Phosphoprotein</keyword>
<evidence type="ECO:0000259" key="8">
    <source>
        <dbReference type="PROSITE" id="PS50110"/>
    </source>
</evidence>
<dbReference type="KEGG" id="ome:OLMES_1374"/>
<dbReference type="SUPFAM" id="SSF52172">
    <property type="entry name" value="CheY-like"/>
    <property type="match status" value="1"/>
</dbReference>
<dbReference type="PROSITE" id="PS50109">
    <property type="entry name" value="HIS_KIN"/>
    <property type="match status" value="1"/>
</dbReference>
<dbReference type="SMART" id="SM00387">
    <property type="entry name" value="HATPase_c"/>
    <property type="match status" value="1"/>
</dbReference>
<evidence type="ECO:0000256" key="2">
    <source>
        <dbReference type="ARBA" id="ARBA00012438"/>
    </source>
</evidence>
<evidence type="ECO:0000256" key="1">
    <source>
        <dbReference type="ARBA" id="ARBA00000085"/>
    </source>
</evidence>
<dbReference type="CDD" id="cd00082">
    <property type="entry name" value="HisKA"/>
    <property type="match status" value="1"/>
</dbReference>
<dbReference type="InterPro" id="IPR036097">
    <property type="entry name" value="HisK_dim/P_sf"/>
</dbReference>
<evidence type="ECO:0000256" key="5">
    <source>
        <dbReference type="PROSITE-ProRule" id="PRU00169"/>
    </source>
</evidence>
<dbReference type="CDD" id="cd17546">
    <property type="entry name" value="REC_hyHK_CKI1_RcsC-like"/>
    <property type="match status" value="1"/>
</dbReference>
<dbReference type="Pfam" id="PF02518">
    <property type="entry name" value="HATPase_c"/>
    <property type="match status" value="1"/>
</dbReference>
<dbReference type="SUPFAM" id="SSF55874">
    <property type="entry name" value="ATPase domain of HSP90 chaperone/DNA topoisomerase II/histidine kinase"/>
    <property type="match status" value="1"/>
</dbReference>
<gene>
    <name evidence="9" type="ORF">OLMES_1374</name>
</gene>
<sequence length="597" mass="67701">MMIALLGGLGFFIYLLFNVLVAAQNRATIEDLLDHKFPVVENLLQLKEHAELFKESLTHAINLENQYLIQDSLEYVSDFQSNLNRVQAKLVDKKAELDEIGLHFQTYVSQAKALANILSSAPQSYAEYQQSAEQINATFDRLIAEIDAILDVQQEAYRLQLHFIQEDMVQANRIGTVLGITVLLGLFLWAWVISRQVLNAIGKTNRLKEAFLTTISHELRTPMNGIMGSINLLKKTTPSREQEELIDAASLSSLEMVRTVDEILTFVDFISDKPKITYKSFSLEDMLFYPLKLMCRECEKKGLLFEYDSSQFHGIVIESDEQKILHVIRRILENALKFTQRGRIKFTVRHQSLSMTDKTGTVFFEVDDSGPGIDEAMIYDIMQPFQQLDSSFSRKHGGLGIGLSICKSVAKSLGGELWIENKEEELGVRVRFSFPCKFVKMRSSAAQVRSPSSVQTIPKPAIPVTVLIVEDNKVNQMVIEKMLRRMKYNTLIANNGAEAVEQVKRHAIGCILMDCQMPVMDGFEATRQIRQLEKPKRDVPIIAVTANARESDRDKCLSVGMDSFISKPVDFKVVEKCLHDFLTMERACPDKTRPLSI</sequence>
<feature type="transmembrane region" description="Helical" evidence="6">
    <location>
        <begin position="174"/>
        <end position="193"/>
    </location>
</feature>
<evidence type="ECO:0000313" key="10">
    <source>
        <dbReference type="Proteomes" id="UP000196027"/>
    </source>
</evidence>